<dbReference type="Proteomes" id="UP000325577">
    <property type="component" value="Linkage Group LG6"/>
</dbReference>
<proteinExistence type="predicted"/>
<evidence type="ECO:0008006" key="4">
    <source>
        <dbReference type="Google" id="ProtNLM"/>
    </source>
</evidence>
<evidence type="ECO:0000313" key="2">
    <source>
        <dbReference type="EMBL" id="KAA8519968.1"/>
    </source>
</evidence>
<dbReference type="AlphaFoldDB" id="A0A5J4ZQI5"/>
<protein>
    <recommendedName>
        <fullName evidence="4">Retrovirus-related Pol polyprotein from transposon TNT 1-94</fullName>
    </recommendedName>
</protein>
<keyword evidence="3" id="KW-1185">Reference proteome</keyword>
<reference evidence="2 3" key="1">
    <citation type="submission" date="2019-09" db="EMBL/GenBank/DDBJ databases">
        <title>A chromosome-level genome assembly of the Chinese tupelo Nyssa sinensis.</title>
        <authorList>
            <person name="Yang X."/>
            <person name="Kang M."/>
            <person name="Yang Y."/>
            <person name="Xiong H."/>
            <person name="Wang M."/>
            <person name="Zhang Z."/>
            <person name="Wang Z."/>
            <person name="Wu H."/>
            <person name="Ma T."/>
            <person name="Liu J."/>
            <person name="Xi Z."/>
        </authorList>
    </citation>
    <scope>NUCLEOTIDE SEQUENCE [LARGE SCALE GENOMIC DNA]</scope>
    <source>
        <strain evidence="2">J267</strain>
        <tissue evidence="2">Leaf</tissue>
    </source>
</reference>
<dbReference type="PANTHER" id="PTHR35317">
    <property type="entry name" value="OS04G0629600 PROTEIN"/>
    <property type="match status" value="1"/>
</dbReference>
<dbReference type="PANTHER" id="PTHR35317:SF34">
    <property type="match status" value="1"/>
</dbReference>
<dbReference type="EMBL" id="CM018049">
    <property type="protein sequence ID" value="KAA8519968.1"/>
    <property type="molecule type" value="Genomic_DNA"/>
</dbReference>
<feature type="region of interest" description="Disordered" evidence="1">
    <location>
        <begin position="120"/>
        <end position="139"/>
    </location>
</feature>
<accession>A0A5J4ZQI5</accession>
<organism evidence="2 3">
    <name type="scientific">Nyssa sinensis</name>
    <dbReference type="NCBI Taxonomy" id="561372"/>
    <lineage>
        <taxon>Eukaryota</taxon>
        <taxon>Viridiplantae</taxon>
        <taxon>Streptophyta</taxon>
        <taxon>Embryophyta</taxon>
        <taxon>Tracheophyta</taxon>
        <taxon>Spermatophyta</taxon>
        <taxon>Magnoliopsida</taxon>
        <taxon>eudicotyledons</taxon>
        <taxon>Gunneridae</taxon>
        <taxon>Pentapetalae</taxon>
        <taxon>asterids</taxon>
        <taxon>Cornales</taxon>
        <taxon>Nyssaceae</taxon>
        <taxon>Nyssa</taxon>
    </lineage>
</organism>
<name>A0A5J4ZQI5_9ASTE</name>
<dbReference type="Pfam" id="PF14223">
    <property type="entry name" value="Retrotran_gag_2"/>
    <property type="match status" value="1"/>
</dbReference>
<sequence>MMAMAMGIVQQQVVPVSAGALRKEFKVLHMKTDENVNEYFSRTLTIANKMKANGEDKGNTAIVEKILRSMTPKFNYVMCSIEESKDIDTLTIDELQSSLIVHEQRMSLHVEQEQVLKITHGDHSGGRGPGRANYRGRGRGRNRRFFDKAIVEC</sequence>
<dbReference type="OrthoDB" id="2013098at2759"/>
<evidence type="ECO:0000256" key="1">
    <source>
        <dbReference type="SAM" id="MobiDB-lite"/>
    </source>
</evidence>
<gene>
    <name evidence="2" type="ORF">F0562_014234</name>
</gene>
<evidence type="ECO:0000313" key="3">
    <source>
        <dbReference type="Proteomes" id="UP000325577"/>
    </source>
</evidence>